<proteinExistence type="predicted"/>
<dbReference type="AlphaFoldDB" id="A0AAI8YH65"/>
<sequence length="298" mass="33932">MKRENRENLRGWWKWSGSGSGSKTKRLPQSLPALDSQTWTQIWIAIATTARIASYYIQKTSLPYDMNVSNGASTSKKQEKAQDATAKSPDNADDPFESDGAPSSDEDEHRPHAQPTHQCSFATPEDCQWDFVKKFKAKYRPHFQKLPRMMMLRRDTCLTGLVLCKPLMPLSYFIQEIAEMTRKDRPRNIMVKVGCGQPGHTVNMKFTAVVHIESKQQLQEYGGPDCECSHGCHWGICIGFFHIDLESSADNQGRKPCAKDARQRHKDELTVPKFCSRDDHEPRCKTQLAVDDFLPIVL</sequence>
<comment type="caution">
    <text evidence="2">The sequence shown here is derived from an EMBL/GenBank/DDBJ whole genome shotgun (WGS) entry which is preliminary data.</text>
</comment>
<feature type="region of interest" description="Disordered" evidence="1">
    <location>
        <begin position="70"/>
        <end position="119"/>
    </location>
</feature>
<dbReference type="Proteomes" id="UP001295740">
    <property type="component" value="Unassembled WGS sequence"/>
</dbReference>
<evidence type="ECO:0000256" key="1">
    <source>
        <dbReference type="SAM" id="MobiDB-lite"/>
    </source>
</evidence>
<name>A0AAI8YH65_9PEZI</name>
<evidence type="ECO:0000313" key="2">
    <source>
        <dbReference type="EMBL" id="CAJ2504591.1"/>
    </source>
</evidence>
<evidence type="ECO:0000313" key="3">
    <source>
        <dbReference type="Proteomes" id="UP001295740"/>
    </source>
</evidence>
<organism evidence="2 3">
    <name type="scientific">Anthostomella pinea</name>
    <dbReference type="NCBI Taxonomy" id="933095"/>
    <lineage>
        <taxon>Eukaryota</taxon>
        <taxon>Fungi</taxon>
        <taxon>Dikarya</taxon>
        <taxon>Ascomycota</taxon>
        <taxon>Pezizomycotina</taxon>
        <taxon>Sordariomycetes</taxon>
        <taxon>Xylariomycetidae</taxon>
        <taxon>Xylariales</taxon>
        <taxon>Xylariaceae</taxon>
        <taxon>Anthostomella</taxon>
    </lineage>
</organism>
<accession>A0AAI8YH65</accession>
<dbReference type="EMBL" id="CAUWAG010000006">
    <property type="protein sequence ID" value="CAJ2504591.1"/>
    <property type="molecule type" value="Genomic_DNA"/>
</dbReference>
<reference evidence="2" key="1">
    <citation type="submission" date="2023-10" db="EMBL/GenBank/DDBJ databases">
        <authorList>
            <person name="Hackl T."/>
        </authorList>
    </citation>
    <scope>NUCLEOTIDE SEQUENCE</scope>
</reference>
<feature type="region of interest" description="Disordered" evidence="1">
    <location>
        <begin position="1"/>
        <end position="28"/>
    </location>
</feature>
<gene>
    <name evidence="2" type="ORF">KHLLAP_LOCUS5059</name>
</gene>
<protein>
    <submittedName>
        <fullName evidence="2">Uu.00g119850.m01.CDS01</fullName>
    </submittedName>
</protein>
<keyword evidence="3" id="KW-1185">Reference proteome</keyword>